<feature type="region of interest" description="Disordered" evidence="1">
    <location>
        <begin position="120"/>
        <end position="159"/>
    </location>
</feature>
<accession>A0A2K3KF89</accession>
<name>A0A2K3KF89_TRIPR</name>
<evidence type="ECO:0000256" key="1">
    <source>
        <dbReference type="SAM" id="MobiDB-lite"/>
    </source>
</evidence>
<protein>
    <submittedName>
        <fullName evidence="2">Uncharacterized protein</fullName>
    </submittedName>
</protein>
<reference evidence="2 3" key="1">
    <citation type="journal article" date="2014" name="Am. J. Bot.">
        <title>Genome assembly and annotation for red clover (Trifolium pratense; Fabaceae).</title>
        <authorList>
            <person name="Istvanek J."/>
            <person name="Jaros M."/>
            <person name="Krenek A."/>
            <person name="Repkova J."/>
        </authorList>
    </citation>
    <scope>NUCLEOTIDE SEQUENCE [LARGE SCALE GENOMIC DNA]</scope>
    <source>
        <strain evidence="3">cv. Tatra</strain>
        <tissue evidence="2">Young leaves</tissue>
    </source>
</reference>
<sequence length="159" mass="17219">MSQRVVSESVSDEDTAAAAEAVVVLRNSLLEIVDIENCPPKRKNREFTRSRLPKSLTVKVSHPILIISLKGKTTTETGTQRPPTVTSTPGKAEALLGLRTRKTYFTLAFDLEPADLTDGLALPTSMPMDRGPGPTSKESATSGTAPEKKEEMERSIPRA</sequence>
<dbReference type="AlphaFoldDB" id="A0A2K3KF89"/>
<gene>
    <name evidence="2" type="ORF">L195_g054265</name>
</gene>
<comment type="caution">
    <text evidence="2">The sequence shown here is derived from an EMBL/GenBank/DDBJ whole genome shotgun (WGS) entry which is preliminary data.</text>
</comment>
<reference evidence="2 3" key="2">
    <citation type="journal article" date="2017" name="Front. Plant Sci.">
        <title>Gene Classification and Mining of Molecular Markers Useful in Red Clover (Trifolium pratense) Breeding.</title>
        <authorList>
            <person name="Istvanek J."/>
            <person name="Dluhosova J."/>
            <person name="Dluhos P."/>
            <person name="Patkova L."/>
            <person name="Nedelnik J."/>
            <person name="Repkova J."/>
        </authorList>
    </citation>
    <scope>NUCLEOTIDE SEQUENCE [LARGE SCALE GENOMIC DNA]</scope>
    <source>
        <strain evidence="3">cv. Tatra</strain>
        <tissue evidence="2">Young leaves</tissue>
    </source>
</reference>
<organism evidence="2 3">
    <name type="scientific">Trifolium pratense</name>
    <name type="common">Red clover</name>
    <dbReference type="NCBI Taxonomy" id="57577"/>
    <lineage>
        <taxon>Eukaryota</taxon>
        <taxon>Viridiplantae</taxon>
        <taxon>Streptophyta</taxon>
        <taxon>Embryophyta</taxon>
        <taxon>Tracheophyta</taxon>
        <taxon>Spermatophyta</taxon>
        <taxon>Magnoliopsida</taxon>
        <taxon>eudicotyledons</taxon>
        <taxon>Gunneridae</taxon>
        <taxon>Pentapetalae</taxon>
        <taxon>rosids</taxon>
        <taxon>fabids</taxon>
        <taxon>Fabales</taxon>
        <taxon>Fabaceae</taxon>
        <taxon>Papilionoideae</taxon>
        <taxon>50 kb inversion clade</taxon>
        <taxon>NPAAA clade</taxon>
        <taxon>Hologalegina</taxon>
        <taxon>IRL clade</taxon>
        <taxon>Trifolieae</taxon>
        <taxon>Trifolium</taxon>
    </lineage>
</organism>
<proteinExistence type="predicted"/>
<evidence type="ECO:0000313" key="2">
    <source>
        <dbReference type="EMBL" id="PNX64909.1"/>
    </source>
</evidence>
<dbReference type="EMBL" id="ASHM01094224">
    <property type="protein sequence ID" value="PNX64909.1"/>
    <property type="molecule type" value="Genomic_DNA"/>
</dbReference>
<dbReference type="Proteomes" id="UP000236291">
    <property type="component" value="Unassembled WGS sequence"/>
</dbReference>
<evidence type="ECO:0000313" key="3">
    <source>
        <dbReference type="Proteomes" id="UP000236291"/>
    </source>
</evidence>
<feature type="compositionally biased region" description="Basic and acidic residues" evidence="1">
    <location>
        <begin position="146"/>
        <end position="159"/>
    </location>
</feature>